<dbReference type="GeneID" id="105272183"/>
<evidence type="ECO:0000313" key="2">
    <source>
        <dbReference type="Proteomes" id="UP000694866"/>
    </source>
</evidence>
<sequence>MIFRNKFYFLLFMTCGWGWTDGITPSQCDNSTFGRLLFTLYNDVEFMNTRKNQLNIDAAFGLALAEANIAAILRSDDRKYLNDKHLNSIIEIRELARESRKFVRENLKTDTDRRFSEVLTRVDLWIRPISWKNHSSLVKSAPDRRSVGDLTHAGTPDEQQSDHCLLIIINQFLTGKSCRLSEECLEIITRNDRSRGYAMTHRLLISQVANALRCEKNPSMDSRQLIEDLCGIIHQDLQELMASGFPGVGVDLAIEQIFLCGMEGYSEFVTSRYKNFLLNQPNSLGCFSASGFRRNHRMSNISKRSSNPMDFGCDNHTCGVAAAALSLLLRECIENSQFYINK</sequence>
<evidence type="ECO:0000313" key="3">
    <source>
        <dbReference type="RefSeq" id="XP_011312444.1"/>
    </source>
</evidence>
<evidence type="ECO:0000256" key="1">
    <source>
        <dbReference type="SAM" id="SignalP"/>
    </source>
</evidence>
<dbReference type="AlphaFoldDB" id="A0A9R1TNH8"/>
<dbReference type="InterPro" id="IPR031751">
    <property type="entry name" value="DUF4735"/>
</dbReference>
<organism evidence="2 3">
    <name type="scientific">Fopius arisanus</name>
    <dbReference type="NCBI Taxonomy" id="64838"/>
    <lineage>
        <taxon>Eukaryota</taxon>
        <taxon>Metazoa</taxon>
        <taxon>Ecdysozoa</taxon>
        <taxon>Arthropoda</taxon>
        <taxon>Hexapoda</taxon>
        <taxon>Insecta</taxon>
        <taxon>Pterygota</taxon>
        <taxon>Neoptera</taxon>
        <taxon>Endopterygota</taxon>
        <taxon>Hymenoptera</taxon>
        <taxon>Apocrita</taxon>
        <taxon>Ichneumonoidea</taxon>
        <taxon>Braconidae</taxon>
        <taxon>Opiinae</taxon>
        <taxon>Fopius</taxon>
    </lineage>
</organism>
<dbReference type="PANTHER" id="PTHR33539">
    <property type="entry name" value="UPF0764 PROTEIN C16ORF89"/>
    <property type="match status" value="1"/>
</dbReference>
<feature type="signal peptide" evidence="1">
    <location>
        <begin position="1"/>
        <end position="22"/>
    </location>
</feature>
<dbReference type="GO" id="GO:0005829">
    <property type="term" value="C:cytosol"/>
    <property type="evidence" value="ECO:0007669"/>
    <property type="project" value="TreeGrafter"/>
</dbReference>
<dbReference type="Proteomes" id="UP000694866">
    <property type="component" value="Unplaced"/>
</dbReference>
<keyword evidence="2" id="KW-1185">Reference proteome</keyword>
<gene>
    <name evidence="3" type="primary">LOC105272183</name>
</gene>
<keyword evidence="1" id="KW-0732">Signal</keyword>
<protein>
    <submittedName>
        <fullName evidence="3">Uncharacterized protein</fullName>
    </submittedName>
</protein>
<proteinExistence type="predicted"/>
<name>A0A9R1TNH8_9HYME</name>
<reference evidence="3" key="1">
    <citation type="submission" date="2025-08" db="UniProtKB">
        <authorList>
            <consortium name="RefSeq"/>
        </authorList>
    </citation>
    <scope>IDENTIFICATION</scope>
    <source>
        <strain evidence="3">USDA-PBARC FA_bdor</strain>
        <tissue evidence="3">Whole organism</tissue>
    </source>
</reference>
<dbReference type="PANTHER" id="PTHR33539:SF1">
    <property type="entry name" value="UPF0764 PROTEIN C16ORF89"/>
    <property type="match status" value="1"/>
</dbReference>
<feature type="chain" id="PRO_5040222493" evidence="1">
    <location>
        <begin position="23"/>
        <end position="342"/>
    </location>
</feature>
<accession>A0A9R1TNH8</accession>
<dbReference type="GO" id="GO:0016020">
    <property type="term" value="C:membrane"/>
    <property type="evidence" value="ECO:0007669"/>
    <property type="project" value="TreeGrafter"/>
</dbReference>
<dbReference type="Pfam" id="PF15882">
    <property type="entry name" value="DUF4735"/>
    <property type="match status" value="1"/>
</dbReference>
<dbReference type="KEGG" id="fas:105272183"/>
<dbReference type="OrthoDB" id="5949187at2759"/>
<dbReference type="RefSeq" id="XP_011312444.1">
    <property type="nucleotide sequence ID" value="XM_011314142.1"/>
</dbReference>